<keyword evidence="3" id="KW-1185">Reference proteome</keyword>
<gene>
    <name evidence="2" type="ORF">PAXRUDRAFT_501507</name>
</gene>
<reference evidence="3" key="2">
    <citation type="submission" date="2015-01" db="EMBL/GenBank/DDBJ databases">
        <title>Evolutionary Origins and Diversification of the Mycorrhizal Mutualists.</title>
        <authorList>
            <consortium name="DOE Joint Genome Institute"/>
            <consortium name="Mycorrhizal Genomics Consortium"/>
            <person name="Kohler A."/>
            <person name="Kuo A."/>
            <person name="Nagy L.G."/>
            <person name="Floudas D."/>
            <person name="Copeland A."/>
            <person name="Barry K.W."/>
            <person name="Cichocki N."/>
            <person name="Veneault-Fourrey C."/>
            <person name="LaButti K."/>
            <person name="Lindquist E.A."/>
            <person name="Lipzen A."/>
            <person name="Lundell T."/>
            <person name="Morin E."/>
            <person name="Murat C."/>
            <person name="Riley R."/>
            <person name="Ohm R."/>
            <person name="Sun H."/>
            <person name="Tunlid A."/>
            <person name="Henrissat B."/>
            <person name="Grigoriev I.V."/>
            <person name="Hibbett D.S."/>
            <person name="Martin F."/>
        </authorList>
    </citation>
    <scope>NUCLEOTIDE SEQUENCE [LARGE SCALE GENOMIC DNA]</scope>
    <source>
        <strain evidence="3">Ve08.2h10</strain>
    </source>
</reference>
<keyword evidence="1" id="KW-0812">Transmembrane</keyword>
<dbReference type="AlphaFoldDB" id="A0A0D0D9D7"/>
<proteinExistence type="predicted"/>
<keyword evidence="1" id="KW-1133">Transmembrane helix</keyword>
<dbReference type="HOGENOM" id="CLU_2688519_0_0_1"/>
<sequence length="74" mass="7997">MKWSGFVMSGTGASPIRTSSIPSYSRAFMIDPSSRCLDCGLTTVGNSPSRLKLFRNFTLTACVIFVTACIVLVE</sequence>
<keyword evidence="1" id="KW-0472">Membrane</keyword>
<evidence type="ECO:0000313" key="3">
    <source>
        <dbReference type="Proteomes" id="UP000054538"/>
    </source>
</evidence>
<name>A0A0D0D9D7_9AGAM</name>
<feature type="transmembrane region" description="Helical" evidence="1">
    <location>
        <begin position="53"/>
        <end position="73"/>
    </location>
</feature>
<reference evidence="2 3" key="1">
    <citation type="submission" date="2014-04" db="EMBL/GenBank/DDBJ databases">
        <authorList>
            <consortium name="DOE Joint Genome Institute"/>
            <person name="Kuo A."/>
            <person name="Kohler A."/>
            <person name="Jargeat P."/>
            <person name="Nagy L.G."/>
            <person name="Floudas D."/>
            <person name="Copeland A."/>
            <person name="Barry K.W."/>
            <person name="Cichocki N."/>
            <person name="Veneault-Fourrey C."/>
            <person name="LaButti K."/>
            <person name="Lindquist E.A."/>
            <person name="Lipzen A."/>
            <person name="Lundell T."/>
            <person name="Morin E."/>
            <person name="Murat C."/>
            <person name="Sun H."/>
            <person name="Tunlid A."/>
            <person name="Henrissat B."/>
            <person name="Grigoriev I.V."/>
            <person name="Hibbett D.S."/>
            <person name="Martin F."/>
            <person name="Nordberg H.P."/>
            <person name="Cantor M.N."/>
            <person name="Hua S.X."/>
        </authorList>
    </citation>
    <scope>NUCLEOTIDE SEQUENCE [LARGE SCALE GENOMIC DNA]</scope>
    <source>
        <strain evidence="2 3">Ve08.2h10</strain>
    </source>
</reference>
<evidence type="ECO:0000256" key="1">
    <source>
        <dbReference type="SAM" id="Phobius"/>
    </source>
</evidence>
<evidence type="ECO:0000313" key="2">
    <source>
        <dbReference type="EMBL" id="KIK93647.1"/>
    </source>
</evidence>
<protein>
    <submittedName>
        <fullName evidence="2">Uncharacterized protein</fullName>
    </submittedName>
</protein>
<accession>A0A0D0D9D7</accession>
<organism evidence="2 3">
    <name type="scientific">Paxillus rubicundulus Ve08.2h10</name>
    <dbReference type="NCBI Taxonomy" id="930991"/>
    <lineage>
        <taxon>Eukaryota</taxon>
        <taxon>Fungi</taxon>
        <taxon>Dikarya</taxon>
        <taxon>Basidiomycota</taxon>
        <taxon>Agaricomycotina</taxon>
        <taxon>Agaricomycetes</taxon>
        <taxon>Agaricomycetidae</taxon>
        <taxon>Boletales</taxon>
        <taxon>Paxilineae</taxon>
        <taxon>Paxillaceae</taxon>
        <taxon>Paxillus</taxon>
    </lineage>
</organism>
<dbReference type="InParanoid" id="A0A0D0D9D7"/>
<dbReference type="Proteomes" id="UP000054538">
    <property type="component" value="Unassembled WGS sequence"/>
</dbReference>
<dbReference type="EMBL" id="KN825168">
    <property type="protein sequence ID" value="KIK93647.1"/>
    <property type="molecule type" value="Genomic_DNA"/>
</dbReference>